<protein>
    <recommendedName>
        <fullName evidence="13 15">UDP-N-acetylglucosamine 1-carboxyvinyltransferase</fullName>
        <ecNumber evidence="12 15">2.5.1.7</ecNumber>
    </recommendedName>
</protein>
<comment type="similarity">
    <text evidence="11">Belongs to the EPSP synthase family. MurA subfamily.</text>
</comment>
<evidence type="ECO:0000256" key="12">
    <source>
        <dbReference type="ARBA" id="ARBA00039108"/>
    </source>
</evidence>
<evidence type="ECO:0000256" key="13">
    <source>
        <dbReference type="ARBA" id="ARBA00039754"/>
    </source>
</evidence>
<evidence type="ECO:0000256" key="3">
    <source>
        <dbReference type="ARBA" id="ARBA00022490"/>
    </source>
</evidence>
<dbReference type="CDD" id="cd01555">
    <property type="entry name" value="UdpNAET"/>
    <property type="match status" value="1"/>
</dbReference>
<keyword evidence="7" id="KW-0573">Peptidoglycan synthesis</keyword>
<dbReference type="PANTHER" id="PTHR43783:SF1">
    <property type="entry name" value="UDP-N-ACETYLGLUCOSAMINE 1-CARBOXYVINYLTRANSFERASE"/>
    <property type="match status" value="1"/>
</dbReference>
<feature type="domain" description="Enolpyruvate transferase" evidence="16">
    <location>
        <begin position="10"/>
        <end position="422"/>
    </location>
</feature>
<dbReference type="InterPro" id="IPR050068">
    <property type="entry name" value="MurA_subfamily"/>
</dbReference>
<dbReference type="NCBIfam" id="NF006873">
    <property type="entry name" value="PRK09369.1"/>
    <property type="match status" value="1"/>
</dbReference>
<gene>
    <name evidence="17" type="primary">murA</name>
    <name evidence="17" type="ORF">ACFOY2_09980</name>
</gene>
<dbReference type="SUPFAM" id="SSF55205">
    <property type="entry name" value="EPT/RTPC-like"/>
    <property type="match status" value="1"/>
</dbReference>
<dbReference type="Gene3D" id="3.65.10.10">
    <property type="entry name" value="Enolpyruvate transferase domain"/>
    <property type="match status" value="2"/>
</dbReference>
<name>A0ABV8G4F3_9ACTN</name>
<organism evidence="17 18">
    <name type="scientific">Nonomuraea purpurea</name>
    <dbReference type="NCBI Taxonomy" id="1849276"/>
    <lineage>
        <taxon>Bacteria</taxon>
        <taxon>Bacillati</taxon>
        <taxon>Actinomycetota</taxon>
        <taxon>Actinomycetes</taxon>
        <taxon>Streptosporangiales</taxon>
        <taxon>Streptosporangiaceae</taxon>
        <taxon>Nonomuraea</taxon>
    </lineage>
</organism>
<sequence>MIAEEVWLIEPSGPLRGDVEVRGSKNGVSKHMVAAMLGSGESSIHNAPEVGEVGITAAMLEALGINVEITRTEIRIGRGPEIEPRVPDAFTGLNRIPILMLGPLLHLAGEAFVPLVGGDPIGRRPVNFHVEALRSMGAEVQVGDTGIYAKAKRLNGTRLELPYPSVGATETVLMSAVLAEGKTVLKNAAMEPEVVELALFLQRMGARIELSPDRRIVIEGVERLRGASTWLTGDRIEAFSYLAAGLITGGEVRVHGCPQDRLVTAITTLARMGAQFDINDEYLCATAPPEGLRAAAVQTDTHPGFMTDWQTPLMVLFTQSQGMSVLHETVFENRLVYVPALQKMGCEIEVFDQCLGGPACRYHDTNARHSAVVRGVSQLRGADVTLPDIRAGFSAVLAAAVADGPSTLRGVHHIERGYHRPFEQFASLGLNLRRQQH</sequence>
<accession>A0ABV8G4F3</accession>
<evidence type="ECO:0000313" key="18">
    <source>
        <dbReference type="Proteomes" id="UP001595851"/>
    </source>
</evidence>
<comment type="catalytic activity">
    <reaction evidence="14">
        <text>phosphoenolpyruvate + UDP-N-acetyl-alpha-D-glucosamine = UDP-N-acetyl-3-O-(1-carboxyvinyl)-alpha-D-glucosamine + phosphate</text>
        <dbReference type="Rhea" id="RHEA:18681"/>
        <dbReference type="ChEBI" id="CHEBI:43474"/>
        <dbReference type="ChEBI" id="CHEBI:57705"/>
        <dbReference type="ChEBI" id="CHEBI:58702"/>
        <dbReference type="ChEBI" id="CHEBI:68483"/>
        <dbReference type="EC" id="2.5.1.7"/>
    </reaction>
</comment>
<keyword evidence="5 17" id="KW-0808">Transferase</keyword>
<evidence type="ECO:0000256" key="5">
    <source>
        <dbReference type="ARBA" id="ARBA00022679"/>
    </source>
</evidence>
<dbReference type="RefSeq" id="WP_379527670.1">
    <property type="nucleotide sequence ID" value="NZ_JBHSBI010000004.1"/>
</dbReference>
<evidence type="ECO:0000256" key="14">
    <source>
        <dbReference type="ARBA" id="ARBA00047527"/>
    </source>
</evidence>
<comment type="function">
    <text evidence="10">Cell wall formation. Adds enolpyruvyl to UDP-N-acetylglucosamine.</text>
</comment>
<evidence type="ECO:0000256" key="10">
    <source>
        <dbReference type="ARBA" id="ARBA00037534"/>
    </source>
</evidence>
<evidence type="ECO:0000256" key="4">
    <source>
        <dbReference type="ARBA" id="ARBA00022618"/>
    </source>
</evidence>
<keyword evidence="6" id="KW-0133">Cell shape</keyword>
<evidence type="ECO:0000256" key="6">
    <source>
        <dbReference type="ARBA" id="ARBA00022960"/>
    </source>
</evidence>
<comment type="subcellular location">
    <subcellularLocation>
        <location evidence="1">Cytoplasm</location>
    </subcellularLocation>
</comment>
<dbReference type="NCBIfam" id="TIGR01072">
    <property type="entry name" value="murA"/>
    <property type="match status" value="1"/>
</dbReference>
<dbReference type="InterPro" id="IPR001986">
    <property type="entry name" value="Enolpyruvate_Tfrase_dom"/>
</dbReference>
<evidence type="ECO:0000256" key="1">
    <source>
        <dbReference type="ARBA" id="ARBA00004496"/>
    </source>
</evidence>
<dbReference type="InterPro" id="IPR005750">
    <property type="entry name" value="UDP_GlcNAc_COvinyl_MurA"/>
</dbReference>
<dbReference type="PANTHER" id="PTHR43783">
    <property type="entry name" value="UDP-N-ACETYLGLUCOSAMINE 1-CARBOXYVINYLTRANSFERASE"/>
    <property type="match status" value="1"/>
</dbReference>
<keyword evidence="3" id="KW-0963">Cytoplasm</keyword>
<reference evidence="18" key="1">
    <citation type="journal article" date="2019" name="Int. J. Syst. Evol. Microbiol.">
        <title>The Global Catalogue of Microorganisms (GCM) 10K type strain sequencing project: providing services to taxonomists for standard genome sequencing and annotation.</title>
        <authorList>
            <consortium name="The Broad Institute Genomics Platform"/>
            <consortium name="The Broad Institute Genome Sequencing Center for Infectious Disease"/>
            <person name="Wu L."/>
            <person name="Ma J."/>
        </authorList>
    </citation>
    <scope>NUCLEOTIDE SEQUENCE [LARGE SCALE GENOMIC DNA]</scope>
    <source>
        <strain evidence="18">TBRC 1276</strain>
    </source>
</reference>
<dbReference type="EMBL" id="JBHSBI010000004">
    <property type="protein sequence ID" value="MFC4007552.1"/>
    <property type="molecule type" value="Genomic_DNA"/>
</dbReference>
<keyword evidence="9" id="KW-0961">Cell wall biogenesis/degradation</keyword>
<dbReference type="GO" id="GO:0008760">
    <property type="term" value="F:UDP-N-acetylglucosamine 1-carboxyvinyltransferase activity"/>
    <property type="evidence" value="ECO:0007669"/>
    <property type="project" value="UniProtKB-EC"/>
</dbReference>
<keyword evidence="8" id="KW-0131">Cell cycle</keyword>
<proteinExistence type="inferred from homology"/>
<dbReference type="EC" id="2.5.1.7" evidence="12 15"/>
<evidence type="ECO:0000256" key="8">
    <source>
        <dbReference type="ARBA" id="ARBA00023306"/>
    </source>
</evidence>
<keyword evidence="4" id="KW-0132">Cell division</keyword>
<evidence type="ECO:0000259" key="16">
    <source>
        <dbReference type="Pfam" id="PF00275"/>
    </source>
</evidence>
<comment type="caution">
    <text evidence="17">The sequence shown here is derived from an EMBL/GenBank/DDBJ whole genome shotgun (WGS) entry which is preliminary data.</text>
</comment>
<dbReference type="InterPro" id="IPR013792">
    <property type="entry name" value="RNA3'P_cycl/enolpyr_Trfase_a/b"/>
</dbReference>
<evidence type="ECO:0000256" key="9">
    <source>
        <dbReference type="ARBA" id="ARBA00023316"/>
    </source>
</evidence>
<keyword evidence="18" id="KW-1185">Reference proteome</keyword>
<evidence type="ECO:0000256" key="2">
    <source>
        <dbReference type="ARBA" id="ARBA00004752"/>
    </source>
</evidence>
<dbReference type="Pfam" id="PF00275">
    <property type="entry name" value="EPSP_synthase"/>
    <property type="match status" value="1"/>
</dbReference>
<dbReference type="InterPro" id="IPR036968">
    <property type="entry name" value="Enolpyruvate_Tfrase_sf"/>
</dbReference>
<evidence type="ECO:0000256" key="15">
    <source>
        <dbReference type="NCBIfam" id="TIGR01072"/>
    </source>
</evidence>
<comment type="pathway">
    <text evidence="2">Cell wall biogenesis; peptidoglycan biosynthesis.</text>
</comment>
<dbReference type="Proteomes" id="UP001595851">
    <property type="component" value="Unassembled WGS sequence"/>
</dbReference>
<evidence type="ECO:0000256" key="7">
    <source>
        <dbReference type="ARBA" id="ARBA00022984"/>
    </source>
</evidence>
<evidence type="ECO:0000313" key="17">
    <source>
        <dbReference type="EMBL" id="MFC4007552.1"/>
    </source>
</evidence>
<evidence type="ECO:0000256" key="11">
    <source>
        <dbReference type="ARBA" id="ARBA00038367"/>
    </source>
</evidence>